<proteinExistence type="predicted"/>
<organism evidence="1 2">
    <name type="scientific">Alteromonas ponticola</name>
    <dbReference type="NCBI Taxonomy" id="2720613"/>
    <lineage>
        <taxon>Bacteria</taxon>
        <taxon>Pseudomonadati</taxon>
        <taxon>Pseudomonadota</taxon>
        <taxon>Gammaproteobacteria</taxon>
        <taxon>Alteromonadales</taxon>
        <taxon>Alteromonadaceae</taxon>
        <taxon>Alteromonas/Salinimonas group</taxon>
        <taxon>Alteromonas</taxon>
    </lineage>
</organism>
<gene>
    <name evidence="1" type="ORF">HCJ96_11880</name>
</gene>
<keyword evidence="2" id="KW-1185">Reference proteome</keyword>
<reference evidence="1 2" key="1">
    <citation type="submission" date="2020-03" db="EMBL/GenBank/DDBJ databases">
        <title>Alteromonas ponticola sp. nov., isolated from seawater.</title>
        <authorList>
            <person name="Yoon J.-H."/>
            <person name="Kim Y.-O."/>
        </authorList>
    </citation>
    <scope>NUCLEOTIDE SEQUENCE [LARGE SCALE GENOMIC DNA]</scope>
    <source>
        <strain evidence="1 2">MYP5</strain>
    </source>
</reference>
<accession>A0ABX1R5F4</accession>
<dbReference type="Proteomes" id="UP000709336">
    <property type="component" value="Unassembled WGS sequence"/>
</dbReference>
<evidence type="ECO:0000313" key="2">
    <source>
        <dbReference type="Proteomes" id="UP000709336"/>
    </source>
</evidence>
<protein>
    <submittedName>
        <fullName evidence="1">Uncharacterized protein</fullName>
    </submittedName>
</protein>
<dbReference type="RefSeq" id="WP_169211287.1">
    <property type="nucleotide sequence ID" value="NZ_JAATNW010000006.1"/>
</dbReference>
<sequence length="162" mass="18239">MLVQKMPLPSGEWNVVQLPKEKDDTLETRWMSTTMSDMAQTIVTYDAHNADLYSLKNEDDGKGKKACTGGFSSKVLSEGRQNGYPQLTWRSLCRTASGYTALVLHKSIAGNQALYRFRRTFPAIPSRPEWLLWIKYSRAFSVCDTSQPLLHPCPADMATTES</sequence>
<comment type="caution">
    <text evidence="1">The sequence shown here is derived from an EMBL/GenBank/DDBJ whole genome shotgun (WGS) entry which is preliminary data.</text>
</comment>
<dbReference type="EMBL" id="JAATNW010000006">
    <property type="protein sequence ID" value="NMH60726.1"/>
    <property type="molecule type" value="Genomic_DNA"/>
</dbReference>
<name>A0ABX1R5F4_9ALTE</name>
<evidence type="ECO:0000313" key="1">
    <source>
        <dbReference type="EMBL" id="NMH60726.1"/>
    </source>
</evidence>